<dbReference type="RefSeq" id="XP_001442322.1">
    <property type="nucleotide sequence ID" value="XM_001442285.1"/>
</dbReference>
<dbReference type="GeneID" id="5028115"/>
<proteinExistence type="predicted"/>
<name>A0CVV8_PARTE</name>
<dbReference type="HOGENOM" id="CLU_3280695_0_0_1"/>
<gene>
    <name evidence="1" type="ORF">GSPATT00001127001</name>
</gene>
<protein>
    <submittedName>
        <fullName evidence="1">Uncharacterized protein</fullName>
    </submittedName>
</protein>
<sequence>MIKAMIEQLLTDIGVENEEQLGNASKQDQKIKIIKSSLSNC</sequence>
<dbReference type="Proteomes" id="UP000000600">
    <property type="component" value="Unassembled WGS sequence"/>
</dbReference>
<reference evidence="1 2" key="1">
    <citation type="journal article" date="2006" name="Nature">
        <title>Global trends of whole-genome duplications revealed by the ciliate Paramecium tetraurelia.</title>
        <authorList>
            <consortium name="Genoscope"/>
            <person name="Aury J.-M."/>
            <person name="Jaillon O."/>
            <person name="Duret L."/>
            <person name="Noel B."/>
            <person name="Jubin C."/>
            <person name="Porcel B.M."/>
            <person name="Segurens B."/>
            <person name="Daubin V."/>
            <person name="Anthouard V."/>
            <person name="Aiach N."/>
            <person name="Arnaiz O."/>
            <person name="Billaut A."/>
            <person name="Beisson J."/>
            <person name="Blanc I."/>
            <person name="Bouhouche K."/>
            <person name="Camara F."/>
            <person name="Duharcourt S."/>
            <person name="Guigo R."/>
            <person name="Gogendeau D."/>
            <person name="Katinka M."/>
            <person name="Keller A.-M."/>
            <person name="Kissmehl R."/>
            <person name="Klotz C."/>
            <person name="Koll F."/>
            <person name="Le Moue A."/>
            <person name="Lepere C."/>
            <person name="Malinsky S."/>
            <person name="Nowacki M."/>
            <person name="Nowak J.K."/>
            <person name="Plattner H."/>
            <person name="Poulain J."/>
            <person name="Ruiz F."/>
            <person name="Serrano V."/>
            <person name="Zagulski M."/>
            <person name="Dessen P."/>
            <person name="Betermier M."/>
            <person name="Weissenbach J."/>
            <person name="Scarpelli C."/>
            <person name="Schachter V."/>
            <person name="Sperling L."/>
            <person name="Meyer E."/>
            <person name="Cohen J."/>
            <person name="Wincker P."/>
        </authorList>
    </citation>
    <scope>NUCLEOTIDE SEQUENCE [LARGE SCALE GENOMIC DNA]</scope>
    <source>
        <strain evidence="1 2">Stock d4-2</strain>
    </source>
</reference>
<dbReference type="InParanoid" id="A0CVV8"/>
<dbReference type="EMBL" id="CT868207">
    <property type="protein sequence ID" value="CAK74925.1"/>
    <property type="molecule type" value="Genomic_DNA"/>
</dbReference>
<accession>A0CVV8</accession>
<evidence type="ECO:0000313" key="2">
    <source>
        <dbReference type="Proteomes" id="UP000000600"/>
    </source>
</evidence>
<dbReference type="AlphaFoldDB" id="A0CVV8"/>
<organism evidence="1 2">
    <name type="scientific">Paramecium tetraurelia</name>
    <dbReference type="NCBI Taxonomy" id="5888"/>
    <lineage>
        <taxon>Eukaryota</taxon>
        <taxon>Sar</taxon>
        <taxon>Alveolata</taxon>
        <taxon>Ciliophora</taxon>
        <taxon>Intramacronucleata</taxon>
        <taxon>Oligohymenophorea</taxon>
        <taxon>Peniculida</taxon>
        <taxon>Parameciidae</taxon>
        <taxon>Paramecium</taxon>
    </lineage>
</organism>
<evidence type="ECO:0000313" key="1">
    <source>
        <dbReference type="EMBL" id="CAK74925.1"/>
    </source>
</evidence>
<keyword evidence="2" id="KW-1185">Reference proteome</keyword>
<dbReference type="KEGG" id="ptm:GSPATT00001127001"/>